<organism evidence="3 4">
    <name type="scientific">Pseudoloma neurophilia</name>
    <dbReference type="NCBI Taxonomy" id="146866"/>
    <lineage>
        <taxon>Eukaryota</taxon>
        <taxon>Fungi</taxon>
        <taxon>Fungi incertae sedis</taxon>
        <taxon>Microsporidia</taxon>
        <taxon>Pseudoloma</taxon>
    </lineage>
</organism>
<dbReference type="Proteomes" id="UP000051530">
    <property type="component" value="Unassembled WGS sequence"/>
</dbReference>
<feature type="region of interest" description="Disordered" evidence="1">
    <location>
        <begin position="213"/>
        <end position="238"/>
    </location>
</feature>
<evidence type="ECO:0000313" key="3">
    <source>
        <dbReference type="EMBL" id="KRH93973.1"/>
    </source>
</evidence>
<evidence type="ECO:0000256" key="1">
    <source>
        <dbReference type="SAM" id="MobiDB-lite"/>
    </source>
</evidence>
<reference evidence="3 4" key="1">
    <citation type="submission" date="2015-07" db="EMBL/GenBank/DDBJ databases">
        <title>The genome of Pseudoloma neurophilia, a relevant intracellular parasite of the zebrafish.</title>
        <authorList>
            <person name="Ndikumana S."/>
            <person name="Pelin A."/>
            <person name="Sanders J."/>
            <person name="Corradi N."/>
        </authorList>
    </citation>
    <scope>NUCLEOTIDE SEQUENCE [LARGE SCALE GENOMIC DNA]</scope>
    <source>
        <strain evidence="3 4">MK1</strain>
    </source>
</reference>
<dbReference type="VEuPathDB" id="MicrosporidiaDB:M153_4610002283"/>
<gene>
    <name evidence="3" type="ORF">M153_4610002283</name>
</gene>
<feature type="signal peptide" evidence="2">
    <location>
        <begin position="1"/>
        <end position="22"/>
    </location>
</feature>
<protein>
    <submittedName>
        <fullName evidence="3">Uncharacterized protein</fullName>
    </submittedName>
</protein>
<evidence type="ECO:0000313" key="4">
    <source>
        <dbReference type="Proteomes" id="UP000051530"/>
    </source>
</evidence>
<keyword evidence="2" id="KW-0732">Signal</keyword>
<dbReference type="AlphaFoldDB" id="A0A0R0M1F6"/>
<comment type="caution">
    <text evidence="3">The sequence shown here is derived from an EMBL/GenBank/DDBJ whole genome shotgun (WGS) entry which is preliminary data.</text>
</comment>
<dbReference type="EMBL" id="LGUB01000166">
    <property type="protein sequence ID" value="KRH93973.1"/>
    <property type="molecule type" value="Genomic_DNA"/>
</dbReference>
<proteinExistence type="predicted"/>
<evidence type="ECO:0000256" key="2">
    <source>
        <dbReference type="SAM" id="SignalP"/>
    </source>
</evidence>
<keyword evidence="4" id="KW-1185">Reference proteome</keyword>
<accession>A0A0R0M1F6</accession>
<feature type="chain" id="PRO_5006399078" evidence="2">
    <location>
        <begin position="23"/>
        <end position="672"/>
    </location>
</feature>
<sequence length="672" mass="78925">MLDVLLMKNFIFSLIFYCLIKASDEDDEDQLLLSLYSGKEASQKISELPNVFLSSIETMFDNFKFDQDQDDEELLYLEQYEKQMTNYQIPLIQIPEIDISDLSDFTSVGVGEECSSEEEDALLNLYKEKPAKEQHTSEEDVKPKKIYDQFVFTSLEELTPKISSDLTLKRKFKSETALEPKEEKQIVSFRSESEIALQKEETISQPNQITIKKVSSKEKEQQTKDPQPKTTTQRSRASSLLSMIIKKSDKPYEKISEQKPTAIEKSFIKEERIQKKDIKKKEIAGQIIDDETQKKMDMVRSIIKCFFSCEYFRYFIESPKVIKNEKFTDLLKEINDFLEDYGQLSTEHIETLKNEYKISLIKDCIVTQIECFFWEFWSEKRRNLVEKISEQIMPFFERSVTGSGYKPNYFNSITRENSWYTSFFIEPKKMTEPFENILKKYSPSKFSRIQILNSNQADKTKKEFQGKYVNFEIAALSNSIFIRYCSPIPVIYTPKNEPPQLFPDAIISKISRKKSNCHEQIECDDFWKIIRNNIPDDYYGEGITSEDKIARFFEDKYPVEGKTSTNKSVTGALDWLSKSGQTKVNFFPRELKTSYKTVYYRRAVVFQDITGKSNINCLVFVFENNLWKPIEPSFFSCFRYTDNYFQKMIEECELKLVCSFYDTADSEQDETS</sequence>
<feature type="compositionally biased region" description="Basic and acidic residues" evidence="1">
    <location>
        <begin position="215"/>
        <end position="227"/>
    </location>
</feature>
<name>A0A0R0M1F6_9MICR</name>